<gene>
    <name evidence="1" type="ORF">MRS75_11050</name>
</gene>
<dbReference type="AlphaFoldDB" id="A0AAE3QGC6"/>
<comment type="caution">
    <text evidence="1">The sequence shown here is derived from an EMBL/GenBank/DDBJ whole genome shotgun (WGS) entry which is preliminary data.</text>
</comment>
<dbReference type="EMBL" id="JALDYZ010000005">
    <property type="protein sequence ID" value="MDI7922623.1"/>
    <property type="molecule type" value="Genomic_DNA"/>
</dbReference>
<dbReference type="Gene3D" id="3.40.50.1110">
    <property type="entry name" value="SGNH hydrolase"/>
    <property type="match status" value="1"/>
</dbReference>
<dbReference type="InterPro" id="IPR036514">
    <property type="entry name" value="SGNH_hydro_sf"/>
</dbReference>
<evidence type="ECO:0000313" key="1">
    <source>
        <dbReference type="EMBL" id="MDI7922623.1"/>
    </source>
</evidence>
<proteinExistence type="predicted"/>
<dbReference type="GO" id="GO:0016788">
    <property type="term" value="F:hydrolase activity, acting on ester bonds"/>
    <property type="evidence" value="ECO:0007669"/>
    <property type="project" value="UniProtKB-ARBA"/>
</dbReference>
<name>A0AAE3QGC6_9HYPH</name>
<evidence type="ECO:0000313" key="2">
    <source>
        <dbReference type="Proteomes" id="UP001161580"/>
    </source>
</evidence>
<accession>A0AAE3QGC6</accession>
<reference evidence="1" key="1">
    <citation type="submission" date="2022-03" db="EMBL/GenBank/DDBJ databases">
        <title>Fererhizobium litorale gen. nov., sp. nov., isolated from sandy sediments of the Sea of Japan seashore.</title>
        <authorList>
            <person name="Romanenko L."/>
            <person name="Kurilenko V."/>
            <person name="Otstavnykh N."/>
            <person name="Svetashev V."/>
            <person name="Tekutyeva L."/>
            <person name="Isaeva M."/>
            <person name="Mikhailov V."/>
        </authorList>
    </citation>
    <scope>NUCLEOTIDE SEQUENCE</scope>
    <source>
        <strain evidence="1">KMM 9576</strain>
    </source>
</reference>
<keyword evidence="2" id="KW-1185">Reference proteome</keyword>
<dbReference type="Proteomes" id="UP001161580">
    <property type="component" value="Unassembled WGS sequence"/>
</dbReference>
<organism evidence="1 2">
    <name type="scientific">Ferirhizobium litorale</name>
    <dbReference type="NCBI Taxonomy" id="2927786"/>
    <lineage>
        <taxon>Bacteria</taxon>
        <taxon>Pseudomonadati</taxon>
        <taxon>Pseudomonadota</taxon>
        <taxon>Alphaproteobacteria</taxon>
        <taxon>Hyphomicrobiales</taxon>
        <taxon>Rhizobiaceae</taxon>
        <taxon>Ferirhizobium</taxon>
    </lineage>
</organism>
<protein>
    <submittedName>
        <fullName evidence="1">Uncharacterized protein</fullName>
    </submittedName>
</protein>
<dbReference type="SUPFAM" id="SSF52266">
    <property type="entry name" value="SGNH hydrolase"/>
    <property type="match status" value="1"/>
</dbReference>
<sequence length="363" mass="40500">MATRIAILGGSNSLLKSGWVDCLTARYAEGVDVQNLSIGASTSAMGIFRYLSALDRSDDRILVWEYSLNEENYFRRGQSLQSILFHAEWILHLCAREKRKLLAVLLYNRREEEKGILSAYRDALRTLFERYSIEVVDAQELLYAIAGTDKPDLDFWYKESAHYSVETSFMPILAEAVFHGLAVARCPAVAATDHERFDGRDLALCYPSGDKGVPFRNRILTCTRYPIIDDVIIPAQGKLLACILVTSNNAEAALVIADDRQKGPYSTQVPGGPSAPKFLLKHIILWDSFDDMLTARHEVKIVDARRALGLKRMGKPIRQSTFCWDGAKDAVREDSVVAVIVETGHDASPETFAITTAQNRLGP</sequence>
<dbReference type="RefSeq" id="WP_311786425.1">
    <property type="nucleotide sequence ID" value="NZ_JALDYY010000004.1"/>
</dbReference>